<dbReference type="InterPro" id="IPR002126">
    <property type="entry name" value="Cadherin-like_dom"/>
</dbReference>
<name>A0AAD9QKB1_ACRCE</name>
<keyword evidence="6 9" id="KW-1015">Disulfide bond</keyword>
<feature type="transmembrane region" description="Helical" evidence="12">
    <location>
        <begin position="3710"/>
        <end position="3732"/>
    </location>
</feature>
<dbReference type="CDD" id="cd00033">
    <property type="entry name" value="CCP"/>
    <property type="match status" value="1"/>
</dbReference>
<dbReference type="PROSITE" id="PS00022">
    <property type="entry name" value="EGF_1"/>
    <property type="match status" value="1"/>
</dbReference>
<keyword evidence="5 12" id="KW-1133">Transmembrane helix</keyword>
<keyword evidence="3 13" id="KW-0732">Signal</keyword>
<evidence type="ECO:0000259" key="15">
    <source>
        <dbReference type="PROSITE" id="PS50268"/>
    </source>
</evidence>
<reference evidence="17" key="1">
    <citation type="journal article" date="2023" name="G3 (Bethesda)">
        <title>Whole genome assembly and annotation of the endangered Caribbean coral Acropora cervicornis.</title>
        <authorList>
            <person name="Selwyn J.D."/>
            <person name="Vollmer S.V."/>
        </authorList>
    </citation>
    <scope>NUCLEOTIDE SEQUENCE</scope>
    <source>
        <strain evidence="17">K2</strain>
    </source>
</reference>
<feature type="domain" description="Cadherin" evidence="15">
    <location>
        <begin position="3149"/>
        <end position="3250"/>
    </location>
</feature>
<dbReference type="CDD" id="cd00054">
    <property type="entry name" value="EGF_CA"/>
    <property type="match status" value="2"/>
</dbReference>
<dbReference type="SUPFAM" id="SSF49313">
    <property type="entry name" value="Cadherin-like"/>
    <property type="match status" value="26"/>
</dbReference>
<keyword evidence="18" id="KW-1185">Reference proteome</keyword>
<dbReference type="InterPro" id="IPR000152">
    <property type="entry name" value="EGF-type_Asp/Asn_hydroxyl_site"/>
</dbReference>
<feature type="domain" description="Cadherin" evidence="15">
    <location>
        <begin position="3253"/>
        <end position="3364"/>
    </location>
</feature>
<gene>
    <name evidence="17" type="ORF">P5673_013788</name>
</gene>
<evidence type="ECO:0000313" key="17">
    <source>
        <dbReference type="EMBL" id="KAK2562830.1"/>
    </source>
</evidence>
<dbReference type="InterPro" id="IPR000884">
    <property type="entry name" value="TSP1_rpt"/>
</dbReference>
<feature type="domain" description="Sushi" evidence="16">
    <location>
        <begin position="516"/>
        <end position="588"/>
    </location>
</feature>
<feature type="disulfide bond" evidence="9">
    <location>
        <begin position="3481"/>
        <end position="3491"/>
    </location>
</feature>
<feature type="domain" description="Cadherin" evidence="15">
    <location>
        <begin position="2607"/>
        <end position="2720"/>
    </location>
</feature>
<dbReference type="PROSITE" id="PS00010">
    <property type="entry name" value="ASX_HYDROXYL"/>
    <property type="match status" value="2"/>
</dbReference>
<feature type="domain" description="Cadherin" evidence="15">
    <location>
        <begin position="3034"/>
        <end position="3140"/>
    </location>
</feature>
<evidence type="ECO:0000256" key="10">
    <source>
        <dbReference type="PROSITE-ProRule" id="PRU00302"/>
    </source>
</evidence>
<dbReference type="PROSITE" id="PS50026">
    <property type="entry name" value="EGF_3"/>
    <property type="match status" value="4"/>
</dbReference>
<dbReference type="GO" id="GO:0007156">
    <property type="term" value="P:homophilic cell adhesion via plasma membrane adhesion molecules"/>
    <property type="evidence" value="ECO:0007669"/>
    <property type="project" value="InterPro"/>
</dbReference>
<evidence type="ECO:0000256" key="8">
    <source>
        <dbReference type="PROSITE-ProRule" id="PRU00043"/>
    </source>
</evidence>
<feature type="domain" description="Cadherin" evidence="15">
    <location>
        <begin position="1538"/>
        <end position="1652"/>
    </location>
</feature>
<feature type="domain" description="Cadherin" evidence="15">
    <location>
        <begin position="2501"/>
        <end position="2606"/>
    </location>
</feature>
<dbReference type="PROSITE" id="PS50092">
    <property type="entry name" value="TSP1"/>
    <property type="match status" value="7"/>
</dbReference>
<dbReference type="GO" id="GO:0005509">
    <property type="term" value="F:calcium ion binding"/>
    <property type="evidence" value="ECO:0007669"/>
    <property type="project" value="UniProtKB-UniRule"/>
</dbReference>
<reference evidence="17" key="2">
    <citation type="journal article" date="2023" name="Science">
        <title>Genomic signatures of disease resistance in endangered staghorn corals.</title>
        <authorList>
            <person name="Vollmer S.V."/>
            <person name="Selwyn J.D."/>
            <person name="Despard B.A."/>
            <person name="Roesel C.L."/>
        </authorList>
    </citation>
    <scope>NUCLEOTIDE SEQUENCE</scope>
    <source>
        <strain evidence="17">K2</strain>
    </source>
</reference>
<feature type="domain" description="Cadherin" evidence="15">
    <location>
        <begin position="2184"/>
        <end position="2298"/>
    </location>
</feature>
<keyword evidence="4" id="KW-0677">Repeat</keyword>
<dbReference type="SUPFAM" id="SSF57184">
    <property type="entry name" value="Growth factor receptor domain"/>
    <property type="match status" value="1"/>
</dbReference>
<comment type="caution">
    <text evidence="17">The sequence shown here is derived from an EMBL/GenBank/DDBJ whole genome shotgun (WGS) entry which is preliminary data.</text>
</comment>
<dbReference type="EMBL" id="JARQWQ010000027">
    <property type="protein sequence ID" value="KAK2562830.1"/>
    <property type="molecule type" value="Genomic_DNA"/>
</dbReference>
<keyword evidence="8" id="KW-0106">Calcium</keyword>
<feature type="disulfide bond" evidence="9">
    <location>
        <begin position="3444"/>
        <end position="3454"/>
    </location>
</feature>
<evidence type="ECO:0000256" key="13">
    <source>
        <dbReference type="SAM" id="SignalP"/>
    </source>
</evidence>
<feature type="chain" id="PRO_5042131083" evidence="13">
    <location>
        <begin position="27"/>
        <end position="3959"/>
    </location>
</feature>
<keyword evidence="10" id="KW-0768">Sushi</keyword>
<feature type="domain" description="Cadherin" evidence="15">
    <location>
        <begin position="1669"/>
        <end position="1754"/>
    </location>
</feature>
<dbReference type="SMART" id="SM00209">
    <property type="entry name" value="TSP1"/>
    <property type="match status" value="8"/>
</dbReference>
<dbReference type="Pfam" id="PF00028">
    <property type="entry name" value="Cadherin"/>
    <property type="match status" value="7"/>
</dbReference>
<evidence type="ECO:0000256" key="11">
    <source>
        <dbReference type="SAM" id="MobiDB-lite"/>
    </source>
</evidence>
<feature type="domain" description="Cadherin" evidence="15">
    <location>
        <begin position="1124"/>
        <end position="1214"/>
    </location>
</feature>
<dbReference type="Proteomes" id="UP001249851">
    <property type="component" value="Unassembled WGS sequence"/>
</dbReference>
<dbReference type="Pfam" id="PF19028">
    <property type="entry name" value="TSP1_spondin"/>
    <property type="match status" value="2"/>
</dbReference>
<dbReference type="InterPro" id="IPR036383">
    <property type="entry name" value="TSP1_rpt_sf"/>
</dbReference>
<feature type="domain" description="Cadherin" evidence="15">
    <location>
        <begin position="1867"/>
        <end position="1977"/>
    </location>
</feature>
<evidence type="ECO:0000256" key="5">
    <source>
        <dbReference type="ARBA" id="ARBA00022989"/>
    </source>
</evidence>
<dbReference type="SUPFAM" id="SSF82895">
    <property type="entry name" value="TSP-1 type 1 repeat"/>
    <property type="match status" value="4"/>
</dbReference>
<feature type="domain" description="EGF-like" evidence="14">
    <location>
        <begin position="3440"/>
        <end position="3475"/>
    </location>
</feature>
<evidence type="ECO:0000313" key="18">
    <source>
        <dbReference type="Proteomes" id="UP001249851"/>
    </source>
</evidence>
<dbReference type="SMART" id="SM00179">
    <property type="entry name" value="EGF_CA"/>
    <property type="match status" value="4"/>
</dbReference>
<evidence type="ECO:0000256" key="1">
    <source>
        <dbReference type="ARBA" id="ARBA00022536"/>
    </source>
</evidence>
<dbReference type="PROSITE" id="PS01187">
    <property type="entry name" value="EGF_CA"/>
    <property type="match status" value="2"/>
</dbReference>
<evidence type="ECO:0000256" key="2">
    <source>
        <dbReference type="ARBA" id="ARBA00022692"/>
    </source>
</evidence>
<dbReference type="SMART" id="SM00112">
    <property type="entry name" value="CA"/>
    <property type="match status" value="25"/>
</dbReference>
<dbReference type="PRINTS" id="PR00205">
    <property type="entry name" value="CADHERIN"/>
</dbReference>
<keyword evidence="2 12" id="KW-0812">Transmembrane</keyword>
<feature type="domain" description="Cadherin" evidence="15">
    <location>
        <begin position="1325"/>
        <end position="1428"/>
    </location>
</feature>
<protein>
    <submittedName>
        <fullName evidence="17">Protocadherin Fat 4</fullName>
    </submittedName>
</protein>
<feature type="domain" description="Cadherin" evidence="15">
    <location>
        <begin position="2829"/>
        <end position="2926"/>
    </location>
</feature>
<feature type="domain" description="EGF-like" evidence="14">
    <location>
        <begin position="3362"/>
        <end position="3401"/>
    </location>
</feature>
<feature type="domain" description="Cadherin" evidence="15">
    <location>
        <begin position="603"/>
        <end position="695"/>
    </location>
</feature>
<evidence type="ECO:0000256" key="3">
    <source>
        <dbReference type="ARBA" id="ARBA00022729"/>
    </source>
</evidence>
<feature type="domain" description="EGF-like" evidence="14">
    <location>
        <begin position="3402"/>
        <end position="3439"/>
    </location>
</feature>
<feature type="domain" description="Cadherin" evidence="15">
    <location>
        <begin position="2400"/>
        <end position="2506"/>
    </location>
</feature>
<feature type="domain" description="Cadherin" evidence="15">
    <location>
        <begin position="1222"/>
        <end position="1317"/>
    </location>
</feature>
<organism evidence="17 18">
    <name type="scientific">Acropora cervicornis</name>
    <name type="common">Staghorn coral</name>
    <dbReference type="NCBI Taxonomy" id="6130"/>
    <lineage>
        <taxon>Eukaryota</taxon>
        <taxon>Metazoa</taxon>
        <taxon>Cnidaria</taxon>
        <taxon>Anthozoa</taxon>
        <taxon>Hexacorallia</taxon>
        <taxon>Scleractinia</taxon>
        <taxon>Astrocoeniina</taxon>
        <taxon>Acroporidae</taxon>
        <taxon>Acropora</taxon>
    </lineage>
</organism>
<evidence type="ECO:0000256" key="7">
    <source>
        <dbReference type="ARBA" id="ARBA00023180"/>
    </source>
</evidence>
<dbReference type="SMART" id="SM00181">
    <property type="entry name" value="EGF"/>
    <property type="match status" value="5"/>
</dbReference>
<comment type="caution">
    <text evidence="9">Lacks conserved residue(s) required for the propagation of feature annotation.</text>
</comment>
<feature type="domain" description="Cadherin" evidence="15">
    <location>
        <begin position="2309"/>
        <end position="2400"/>
    </location>
</feature>
<evidence type="ECO:0000256" key="12">
    <source>
        <dbReference type="SAM" id="Phobius"/>
    </source>
</evidence>
<dbReference type="Gene3D" id="2.10.25.10">
    <property type="entry name" value="Laminin"/>
    <property type="match status" value="4"/>
</dbReference>
<dbReference type="Pfam" id="PF00008">
    <property type="entry name" value="EGF"/>
    <property type="match status" value="1"/>
</dbReference>
<feature type="disulfide bond" evidence="9">
    <location>
        <begin position="3465"/>
        <end position="3474"/>
    </location>
</feature>
<dbReference type="PROSITE" id="PS50923">
    <property type="entry name" value="SUSHI"/>
    <property type="match status" value="1"/>
</dbReference>
<feature type="domain" description="Cadherin" evidence="15">
    <location>
        <begin position="1018"/>
        <end position="1117"/>
    </location>
</feature>
<dbReference type="CDD" id="cd11304">
    <property type="entry name" value="Cadherin_repeat"/>
    <property type="match status" value="26"/>
</dbReference>
<evidence type="ECO:0000259" key="14">
    <source>
        <dbReference type="PROSITE" id="PS50026"/>
    </source>
</evidence>
<evidence type="ECO:0000256" key="9">
    <source>
        <dbReference type="PROSITE-ProRule" id="PRU00076"/>
    </source>
</evidence>
<evidence type="ECO:0000256" key="4">
    <source>
        <dbReference type="ARBA" id="ARBA00022737"/>
    </source>
</evidence>
<keyword evidence="12" id="KW-0472">Membrane</keyword>
<keyword evidence="1 9" id="KW-0245">EGF-like domain</keyword>
<dbReference type="PANTHER" id="PTHR24026:SF126">
    <property type="entry name" value="PROTOCADHERIN FAT 4"/>
    <property type="match status" value="1"/>
</dbReference>
<dbReference type="Gene3D" id="2.60.40.60">
    <property type="entry name" value="Cadherins"/>
    <property type="match status" value="26"/>
</dbReference>
<accession>A0AAD9QKB1</accession>
<dbReference type="InterPro" id="IPR001881">
    <property type="entry name" value="EGF-like_Ca-bd_dom"/>
</dbReference>
<dbReference type="PANTHER" id="PTHR24026">
    <property type="entry name" value="FAT ATYPICAL CADHERIN-RELATED"/>
    <property type="match status" value="1"/>
</dbReference>
<dbReference type="InterPro" id="IPR009030">
    <property type="entry name" value="Growth_fac_rcpt_cys_sf"/>
</dbReference>
<dbReference type="InterPro" id="IPR000742">
    <property type="entry name" value="EGF"/>
</dbReference>
<keyword evidence="7" id="KW-0325">Glycoprotein</keyword>
<feature type="domain" description="Cadherin" evidence="15">
    <location>
        <begin position="2926"/>
        <end position="3023"/>
    </location>
</feature>
<feature type="domain" description="Cadherin" evidence="15">
    <location>
        <begin position="814"/>
        <end position="905"/>
    </location>
</feature>
<feature type="signal peptide" evidence="13">
    <location>
        <begin position="1"/>
        <end position="26"/>
    </location>
</feature>
<feature type="domain" description="Cadherin" evidence="15">
    <location>
        <begin position="702"/>
        <end position="806"/>
    </location>
</feature>
<dbReference type="InterPro" id="IPR000436">
    <property type="entry name" value="Sushi_SCR_CCP_dom"/>
</dbReference>
<feature type="region of interest" description="Disordered" evidence="11">
    <location>
        <begin position="3936"/>
        <end position="3959"/>
    </location>
</feature>
<feature type="domain" description="Cadherin" evidence="15">
    <location>
        <begin position="905"/>
        <end position="1015"/>
    </location>
</feature>
<dbReference type="Pfam" id="PF00090">
    <property type="entry name" value="TSP_1"/>
    <property type="match status" value="1"/>
</dbReference>
<dbReference type="Gene3D" id="2.20.100.10">
    <property type="entry name" value="Thrombospondin type-1 (TSP1) repeat"/>
    <property type="match status" value="6"/>
</dbReference>
<feature type="domain" description="EGF-like" evidence="14">
    <location>
        <begin position="3477"/>
        <end position="3513"/>
    </location>
</feature>
<feature type="domain" description="Cadherin" evidence="15">
    <location>
        <begin position="2081"/>
        <end position="2180"/>
    </location>
</feature>
<feature type="domain" description="Cadherin" evidence="15">
    <location>
        <begin position="1435"/>
        <end position="1527"/>
    </location>
</feature>
<dbReference type="InterPro" id="IPR044004">
    <property type="entry name" value="TSP1_spondin_dom"/>
</dbReference>
<feature type="domain" description="Cadherin" evidence="15">
    <location>
        <begin position="1971"/>
        <end position="2075"/>
    </location>
</feature>
<sequence length="3959" mass="432466">MKKYFCALLFLFAFLIILMGPSGSSAWRRRRRRRRCWRRNCVLYGWTNSGSCSRTCGSGTILQTRSIQTHPSCGGTACPSSYSSQRRRWVSCNTHCCRVNCYYSWNSWSTCRGCGISTQSRTMRIIRSPSCGGTSCPSTRRQTRSCNTGVCCPVNCVVNSWTGWGRCSAACESNGYQARTRTVRTRASCGGTACPTLRETKSCRGPCCRKDCQFSSWTSWGSCTAPPGRCSVNSGTKRRTRRITRNPSCGGSSCPHTTETSSCTPVPIRCQMGPWSSWTSCVPVNGYCGAGTQFQTRSVVTRPYCSAACPSTRQTRSCTHSCCPRNCVVSSWTGWGACSSTCGTGTKVRRRQVSVQPSCNGRSCPSLTQTTSCTRYINVDCVMTSWSAWSLCSNGCGSGSSTRQRSITTAAVCRGRPCGARTETRQCTDYREDRDCVVNQWGAWGNCSEKCAVGFKRRTRSINIPKRCRGRDCPLLEERSQCGTHNNGCQQRCSNGVCSCNPGYNLISDGKNCTGKDCKMPKPTYCAPGTSLGSTCKLAIVTCPAGKTTYPVTCSLSCPRDYSIKGASTVTCQTSGQWSSYATSYCRRNNDPPTQILLSGSPSVAENQPRGTKIGSFTSVDSNSNDRHTYSIVSGGAGKFELQGANLITLITFNYETSPNTFSLIIRSTDNGSPPMKLEKSFTISVTDVNESPTAIQLSSNSVDENSDVDTVVGMLSTADPDRGQTYSYTMLDSAGGRFKIRGNVVKVAKSNRNCLQNGGSHCWLNYESASSHNIRIRSVDSGYPSLTINASFTINLNDKNDQPRGLQLSNYKVKENASINFKIGNLSASDEDKGQKLTFSLVDDDSGRFALDSERTLYKAKSTDYETSKVHFIVAKVTDDGEPALWMTKNISISVVDVNEAPVYIILSSMSVSENLKIGAGACNVTAMDSDAVQNLTFSLDDDAGGRFSFNNNVSCQSLLNETRCTTELLVSDSINFEETASLEVVIRVTDDKGLFYTKWFNLTVIDVNDPPSNVTLDGSTSVSVPENIRDVLIDSLITDDEDEAQNFTYALISDPGGNFEIRGDKLFASERANLDFEFSPRYEISVSSTDNGSPPMRAIVSLCIDLQDVNEKPTNITLSNHSVQENKPTGTVIGQLDVTDPDRNQSHVCILTDSANGKVALSNNELIVGSAELNYEVASSFSVRVLCHDPAGLSVENTFVILVVDVNEAPTSIALSNDKVNENLKKGLEVAQINVTDPDNTNSQVQIFSLSVSSSDPNQPFAVKNGKLVTTRVLDFENAAQWVIRVTATDNGLPALSRTQAFTIQVIDTNDAPNGIMISTSFVDENSDMDTLVGSLTALDQDSSQKHTFKLLNSASGRFKVQGNKIKVAQSNQLCLKLGGSSCVLNYEAQSSHVIRVKATDNGTPQKSFEKDIRIILRDVNDQPRDLQLSNNQVRENATRITVIGRLTARDEDAGQSLRYTLTNDDSGRFRVDIQGRLYKAKGVDYETQNYHLISAMVQDNGNPSLAINKSFVIEVLDVNEAPINISITSVGGQLNFSTGHAQIRENSVTGTKIGTVVALDNDKNQTLTFKLDDAAGGKFKLGNNTTCQSISYIPGVNTRCQIDFQSNGTLDYETAPVYYVTVRVTDHKGLATSQQLKISVVDENDPPENVTLGGGHAASVSENSNGALVGQLTTVDPDTAQAHFYELLDDEGGRFVIQNDKLYVSSSANLDYESHNQFKVKIQSNDSGSPSLSVTQDFQISVLDVNEAPTNVTLIPANVVENSAPRTVIGHLNVTDPDNDGSRGAGQTHSCQVTGNQIGKFTIQSNLLTVGSAHLDFELASTISVQVKCYDSGSPVLSLVKNLVVTIDDVNEAPTGMSISSDAVAENQSPSLIGFFSTSDPDNTNQPRDRQSFTYRLMGNTTGLPLLINGSALKSTTSLDYESRRSWNITVKSVDSGDPPLSVLTSFQISVIDVNEKPFNISLSNSFIDENPPLDTVIGVVSSQDPDRSQIHVYTLMDGADGRFKLDGNRLKIALSNDDCLKNGGDLCKLNYENQKNYSVRIRATDNGNPPMSGEASLSITLKDINDRPYDFHLSSHTVKENATIGTKVGQFSAFEEDVSQVLQFSLIDDDDGRFAVDSSGYLIKTMGTDYETRKVHKIVAMVKDNGSLPLERNKTFIIVVENINEAPINISLTPALGQQTFPVDQARVDENSPAGTTVGTLEALDHDEVQNLTFSLDIDASGKFTVDSNVTCHNLTNLPGVKTKCTTLLKVSGLLDYETSTVENILVRVTDDSGLFHVRSYTVVILNVNDRPSNISLAGGDTAYINENSNFGFIGELSTADDDANQTHRYSLIDNAAWRFVLRNNKIYSSISANLNYEKKAAFSIIVRSRDNGHPALSLDKTFTIKVRDVNERPTDIMLSSTSIQENSPQGTLVGKILVEDPDDKGPRGPWQKHLCTILNQANVPFVVNSTVNSLVVAGAFNYEKEKAYYVNLRCQDDGTPALSVDKVLRVSVEDVNERPYDITLSNNEVAENAGIVTVGFLDSADPDNERLMVESFSYSLVGSQGSTPFVIDSNALNTTRSLDYESQNIWILAIRSTDNPGLSKTKNFTIIVKDQNDPPTGVLTSGPLRVLENSLPGEYIGTVTTADQDSGQAHHYDIVDVVAQGYRNRNLSGFLNLFNVESPSGRVTLQRAGLDFEQYTNFIVTVNSTDSGFPPYTVTDSFEISVTNVNEMPQGIVLDNNQILENSPAGTVVGNLTVIDPDNLQMPLQQFNCVATDGGPFQVANSSTLVVSVNSLDYEKVDMYIVKVTCTELVPNPFSVSSVFFVHVVDVNEAPCNLSLSSQTIPENIPSGAEVGLFSVHDPDLQASGQAIVTLSIMDQSPTPNTFKLVGNRLVTLRSLDFETQSLYSVTVIAVDSGHPPLSTSVTFSIQVLDTNDRPTNITLTSWEVYENATADTIIGTLRVQDQDANQSHYFSVIDGDTFYVNGTSLLLINNTLDYESKRGYNISVSCIDSGSPPLSIQQTLSISVLDSNDKPSFLNLTSSLATHGNTSYKIVIPENSPSGTSLLNVSVIDEDVGQQHSCMLLSGLHYFSIRSLTPSSSEVYVSPTADLDYERHFGAPISVSVECHDNGNPSLSISQNVSVEIADVNEAPFNIRLNASAVVQENVQVGYIIGDLTCKDPDIGQRHVFTVLGNYSSVFQVNDSGNLLLVKDPSFLDFENLHPATELSVTIAARDVPNEHTTGPPLKVTNDVNITVIDVNEPPYNIRLIPEEFQIPENISIGSCIAQVTSTNPERSQQVVYTLLNYQDTFDLGNYCERNSSTIFDGMKNSAPYLRVISTLSYDHYVIQGYKILIEAEDNGIPPESFNDTVQINVTKLDPCQSSSCHANATCARVNWQNFTCTCIEGFTGDGYNCSDIDECVNVTCSHGGTCLNLWNRYSCLCPSGYYNGTDCSLINYCSSNPCHHGDCAPYRNAYNCSCHPGYTGHNCETNIDDCGNHPCVHGSCLDGVDMFTCNCTDSDWFGTLCQRKLGKCPCERCEESESQICIPPTINYSSTLCISVDNVVSLAFPEEENISSSYWQYSFEKFMKTINFPRHVDTSDEEDLTSSSEDVYIINPSLKPHTAKVDGCATVESSTLDFIVLLKSGSKLAGLRVTDVLCGINNTCSAGGYIASKTAVLSSVCKSTASKLEYKRISNCHDGELVDPEEPNDLFLKGQRHFTKARLYYMIGGIGAVLLLVILTGLLLCRRNSLNEKKRKWIIQASERQGRNDDETYTDIMYRHHMAHEDQAQGQFNPLYGTKEEEVNTLTQVNMTDNPIYQKPEGTATVKRSDSTIGFENPMYGTLKRGGTNEVEKREEDEEEEEVKACGFANPLFISYREQKKAKDKIEADCAINAEPTEPIKKSSDKHIYDTPATPGKPIGQEPQIIEASGFFNPLYQTRQDVMQFPDISSIFATPSPPPDKQLDHEPEESSC</sequence>
<feature type="domain" description="Cadherin" evidence="15">
    <location>
        <begin position="1754"/>
        <end position="1875"/>
    </location>
</feature>
<feature type="domain" description="Cadherin" evidence="15">
    <location>
        <begin position="2727"/>
        <end position="2822"/>
    </location>
</feature>
<dbReference type="InterPro" id="IPR015919">
    <property type="entry name" value="Cadherin-like_sf"/>
</dbReference>
<dbReference type="PROSITE" id="PS50268">
    <property type="entry name" value="CADHERIN_2"/>
    <property type="match status" value="26"/>
</dbReference>
<evidence type="ECO:0000259" key="16">
    <source>
        <dbReference type="PROSITE" id="PS50923"/>
    </source>
</evidence>
<proteinExistence type="predicted"/>
<dbReference type="PROSITE" id="PS01186">
    <property type="entry name" value="EGF_2"/>
    <property type="match status" value="3"/>
</dbReference>
<dbReference type="InterPro" id="IPR018097">
    <property type="entry name" value="EGF_Ca-bd_CS"/>
</dbReference>
<evidence type="ECO:0000256" key="6">
    <source>
        <dbReference type="ARBA" id="ARBA00023157"/>
    </source>
</evidence>
<dbReference type="GO" id="GO:0005886">
    <property type="term" value="C:plasma membrane"/>
    <property type="evidence" value="ECO:0007669"/>
    <property type="project" value="UniProtKB-SubCell"/>
</dbReference>